<comment type="caution">
    <text evidence="3">The sequence shown here is derived from an EMBL/GenBank/DDBJ whole genome shotgun (WGS) entry which is preliminary data.</text>
</comment>
<evidence type="ECO:0000256" key="2">
    <source>
        <dbReference type="SAM" id="MobiDB-lite"/>
    </source>
</evidence>
<dbReference type="AlphaFoldDB" id="A0A1V2H460"/>
<dbReference type="PANTHER" id="PTHR35024:SF4">
    <property type="entry name" value="POLYMER-FORMING CYTOSKELETAL PROTEIN"/>
    <property type="match status" value="1"/>
</dbReference>
<reference evidence="3 4" key="1">
    <citation type="submission" date="2016-10" db="EMBL/GenBank/DDBJ databases">
        <title>Draft Genome sequence of Roseomonas sp. strain M3.</title>
        <authorList>
            <person name="Subhash Y."/>
            <person name="Lee S."/>
        </authorList>
    </citation>
    <scope>NUCLEOTIDE SEQUENCE [LARGE SCALE GENOMIC DNA]</scope>
    <source>
        <strain evidence="3 4">M3</strain>
    </source>
</reference>
<proteinExistence type="inferred from homology"/>
<dbReference type="Proteomes" id="UP000188879">
    <property type="component" value="Unassembled WGS sequence"/>
</dbReference>
<evidence type="ECO:0000256" key="1">
    <source>
        <dbReference type="ARBA" id="ARBA00044755"/>
    </source>
</evidence>
<evidence type="ECO:0008006" key="5">
    <source>
        <dbReference type="Google" id="ProtNLM"/>
    </source>
</evidence>
<protein>
    <recommendedName>
        <fullName evidence="5">Polymer-forming cytoskeletal protein</fullName>
    </recommendedName>
</protein>
<gene>
    <name evidence="3" type="ORF">BKE38_09340</name>
</gene>
<evidence type="ECO:0000313" key="3">
    <source>
        <dbReference type="EMBL" id="ONG55255.1"/>
    </source>
</evidence>
<dbReference type="OrthoDB" id="7275713at2"/>
<dbReference type="PANTHER" id="PTHR35024">
    <property type="entry name" value="HYPOTHETICAL CYTOSOLIC PROTEIN"/>
    <property type="match status" value="1"/>
</dbReference>
<name>A0A1V2H460_9PROT</name>
<accession>A0A1V2H460</accession>
<dbReference type="EMBL" id="MLCO01000076">
    <property type="protein sequence ID" value="ONG55255.1"/>
    <property type="molecule type" value="Genomic_DNA"/>
</dbReference>
<keyword evidence="4" id="KW-1185">Reference proteome</keyword>
<feature type="region of interest" description="Disordered" evidence="2">
    <location>
        <begin position="171"/>
        <end position="192"/>
    </location>
</feature>
<organism evidence="3 4">
    <name type="scientific">Teichococcus deserti</name>
    <dbReference type="NCBI Taxonomy" id="1817963"/>
    <lineage>
        <taxon>Bacteria</taxon>
        <taxon>Pseudomonadati</taxon>
        <taxon>Pseudomonadota</taxon>
        <taxon>Alphaproteobacteria</taxon>
        <taxon>Acetobacterales</taxon>
        <taxon>Roseomonadaceae</taxon>
        <taxon>Roseomonas</taxon>
    </lineage>
</organism>
<feature type="compositionally biased region" description="Basic and acidic residues" evidence="2">
    <location>
        <begin position="53"/>
        <end position="65"/>
    </location>
</feature>
<dbReference type="Pfam" id="PF04519">
    <property type="entry name" value="Bactofilin"/>
    <property type="match status" value="1"/>
</dbReference>
<sequence length="285" mass="28977">MNIFGRPSGAEPRITYERIDLSAEPALPTGTPAGSLAGSLADSLAGDAPLPRGAERIEPRSERARPAGLPPGASPVSGIMLVAADSELEGRLRSRGAVRVEGVVRGGLQAPVLFIEPGGLVEGSVTVERARICGTLRGSLVAREIEVVRTATLDAELLYDEISIERGARVRGLHRQRDPEPAESAPMPGPAAPLMPPGPMAAPMGVAMGVAMGAAGSEAAVISAISTAALVAEAEAALQSLAQVSQAAAEAVDDLSAEGVTDLVALEVELRGTPEEMLIGKPAAA</sequence>
<evidence type="ECO:0000313" key="4">
    <source>
        <dbReference type="Proteomes" id="UP000188879"/>
    </source>
</evidence>
<dbReference type="InterPro" id="IPR007607">
    <property type="entry name" value="BacA/B"/>
</dbReference>
<comment type="similarity">
    <text evidence="1">Belongs to the bactofilin family.</text>
</comment>
<dbReference type="RefSeq" id="WP_076957091.1">
    <property type="nucleotide sequence ID" value="NZ_MLCO01000076.1"/>
</dbReference>
<feature type="region of interest" description="Disordered" evidence="2">
    <location>
        <begin position="24"/>
        <end position="72"/>
    </location>
</feature>